<organism evidence="4">
    <name type="scientific">Haemonchus placei</name>
    <name type="common">Barber's pole worm</name>
    <dbReference type="NCBI Taxonomy" id="6290"/>
    <lineage>
        <taxon>Eukaryota</taxon>
        <taxon>Metazoa</taxon>
        <taxon>Ecdysozoa</taxon>
        <taxon>Nematoda</taxon>
        <taxon>Chromadorea</taxon>
        <taxon>Rhabditida</taxon>
        <taxon>Rhabditina</taxon>
        <taxon>Rhabditomorpha</taxon>
        <taxon>Strongyloidea</taxon>
        <taxon>Trichostrongylidae</taxon>
        <taxon>Haemonchus</taxon>
    </lineage>
</organism>
<dbReference type="EMBL" id="UZAF01020065">
    <property type="protein sequence ID" value="VDO66006.1"/>
    <property type="molecule type" value="Genomic_DNA"/>
</dbReference>
<reference evidence="2 3" key="2">
    <citation type="submission" date="2018-11" db="EMBL/GenBank/DDBJ databases">
        <authorList>
            <consortium name="Pathogen Informatics"/>
        </authorList>
    </citation>
    <scope>NUCLEOTIDE SEQUENCE [LARGE SCALE GENOMIC DNA]</scope>
    <source>
        <strain evidence="2 3">MHpl1</strain>
    </source>
</reference>
<sequence>MSRTQKASQTLHEYYAELRYVGSRKDDKGRIKEDVMRNKHAVTGIMKICTLCGVSGGESAFVRASSQKNIMILLSVLLEQRSIELARAWTWLKECPARRKRICAEHSDEAAAFLDVRPERLKNVPSVLEQHWLALDKICKPTRRTIRAFIWCCHRRRSDLSRLAVLGKQNKMLCRSQIQAEQSAAAACKLIGLIGAYVFPVTAASPQPPSSASRTLPNCHSSQRETPSRGAVPAPVTSVQSSRFQRTGQSTSRQERSLFEGPITRARSKKLGLSSETDKEARYNPSDQAVRLSANRGTSGTRRLVANTPRAGAIAKTPHPPTVTEMTEVASSCGVVPINTGGTTAKKTSAQQVILHMFR</sequence>
<accession>A0A0N4X061</accession>
<dbReference type="AlphaFoldDB" id="A0A0N4X061"/>
<dbReference type="OrthoDB" id="5874076at2759"/>
<feature type="compositionally biased region" description="Polar residues" evidence="1">
    <location>
        <begin position="237"/>
        <end position="252"/>
    </location>
</feature>
<feature type="region of interest" description="Disordered" evidence="1">
    <location>
        <begin position="204"/>
        <end position="281"/>
    </location>
</feature>
<protein>
    <submittedName>
        <fullName evidence="2 4">Uncharacterized protein</fullName>
    </submittedName>
</protein>
<proteinExistence type="predicted"/>
<evidence type="ECO:0000313" key="3">
    <source>
        <dbReference type="Proteomes" id="UP000268014"/>
    </source>
</evidence>
<keyword evidence="3" id="KW-1185">Reference proteome</keyword>
<dbReference type="WBParaSite" id="HPLM_0001762401-mRNA-1">
    <property type="protein sequence ID" value="HPLM_0001762401-mRNA-1"/>
    <property type="gene ID" value="HPLM_0001762401"/>
</dbReference>
<dbReference type="Proteomes" id="UP000268014">
    <property type="component" value="Unassembled WGS sequence"/>
</dbReference>
<evidence type="ECO:0000313" key="2">
    <source>
        <dbReference type="EMBL" id="VDO66006.1"/>
    </source>
</evidence>
<evidence type="ECO:0000313" key="4">
    <source>
        <dbReference type="WBParaSite" id="HPLM_0001762401-mRNA-1"/>
    </source>
</evidence>
<evidence type="ECO:0000256" key="1">
    <source>
        <dbReference type="SAM" id="MobiDB-lite"/>
    </source>
</evidence>
<name>A0A0N4X061_HAEPC</name>
<reference evidence="4" key="1">
    <citation type="submission" date="2017-02" db="UniProtKB">
        <authorList>
            <consortium name="WormBaseParasite"/>
        </authorList>
    </citation>
    <scope>IDENTIFICATION</scope>
</reference>
<gene>
    <name evidence="2" type="ORF">HPLM_LOCUS17616</name>
</gene>